<evidence type="ECO:0000313" key="1">
    <source>
        <dbReference type="EMBL" id="KAJ9123610.1"/>
    </source>
</evidence>
<organism evidence="1 2">
    <name type="scientific">Naganishia onofrii</name>
    <dbReference type="NCBI Taxonomy" id="1851511"/>
    <lineage>
        <taxon>Eukaryota</taxon>
        <taxon>Fungi</taxon>
        <taxon>Dikarya</taxon>
        <taxon>Basidiomycota</taxon>
        <taxon>Agaricomycotina</taxon>
        <taxon>Tremellomycetes</taxon>
        <taxon>Filobasidiales</taxon>
        <taxon>Filobasidiaceae</taxon>
        <taxon>Naganishia</taxon>
    </lineage>
</organism>
<protein>
    <submittedName>
        <fullName evidence="1">Uncharacterized protein</fullName>
    </submittedName>
</protein>
<comment type="caution">
    <text evidence="1">The sequence shown here is derived from an EMBL/GenBank/DDBJ whole genome shotgun (WGS) entry which is preliminary data.</text>
</comment>
<reference evidence="1" key="1">
    <citation type="submission" date="2023-04" db="EMBL/GenBank/DDBJ databases">
        <title>Draft Genome sequencing of Naganishia species isolated from polar environments using Oxford Nanopore Technology.</title>
        <authorList>
            <person name="Leo P."/>
            <person name="Venkateswaran K."/>
        </authorList>
    </citation>
    <scope>NUCLEOTIDE SEQUENCE</scope>
    <source>
        <strain evidence="1">DBVPG 5303</strain>
    </source>
</reference>
<dbReference type="EMBL" id="JASBWV010000012">
    <property type="protein sequence ID" value="KAJ9123610.1"/>
    <property type="molecule type" value="Genomic_DNA"/>
</dbReference>
<proteinExistence type="predicted"/>
<evidence type="ECO:0000313" key="2">
    <source>
        <dbReference type="Proteomes" id="UP001234202"/>
    </source>
</evidence>
<keyword evidence="2" id="KW-1185">Reference proteome</keyword>
<accession>A0ACC2XHW3</accession>
<dbReference type="Proteomes" id="UP001234202">
    <property type="component" value="Unassembled WGS sequence"/>
</dbReference>
<gene>
    <name evidence="1" type="ORF">QFC24_003826</name>
</gene>
<name>A0ACC2XHW3_9TREE</name>
<sequence>MPPRKKTTQVQRSNSTEPSPDPLQITANSVAAVTTNSPASARSSAKLRKPANQPTSVDKVSSVENGETPTPSKAAARKRTLPADNDAHVGKAEDEDTKMSKRAKVEDIAVTDTTEESALDKWYRLTNGGREPLVPQGSTTPTKKATSGGGRPRKTLGTESSPKKGGKETTTTTTTVPVKTTTPKRKTMGKLDKDGGKKATDTTPASVRAKKAAVVPIRHSSNPLDEEPEPVPDVQVPANSAILEEIKAVEPTHTSTAAAAFDLTSEQSREVFLRNERWQRDKEARNFNFEGDVNEVRRLRSGRAVAASEVEESVVDDTEEEEGDGDVFVMEEDEEEDGEEEDDPMFDDAEKQRRREMKGKGKEQDVALFEPDNDYLSQLTYDTSMPIEAQKSTLIQSDDPPGRETTLNHDHDHARSPPLLSPFARKVLKTVIGNLAYSTTAHTTSLPLDPEEEKNEALMQLINLLTGTVERGEGNSCLVLGAKGSGKTRTVNRAISIVRNNATQCSMNGHTNGSSSTTIKEDRRPILVRLDGLAQTNDMLAIREMGRQIAIGQGGRANDGNVADDDDDETEDAVQAAEVSLPAVSVKLQPVLVNLTGIFAKNAAPTTLPAHLLAHLTAPSSRAIVIVIENFDLFTNHARQALLYCLLDVVQGVRTGPVSTTGRGVAVIGVTSRMDTTLLLEKRVKSRFSQRIYRVVSPLSGNDWMGIVRRALVPQTQDKSSLSNNDALWMSRWQGQVDNVLQDQSVIAGLQRICDLTTDVRLLLRPFITPVQQFVLATAERKLEPSIVVTSIREQIHSTGWGKKLEKLQGLSHPSLVILIIAKHFAYAGKEEFNLAMVEHEYQRFARTQLAGSGRARWSTGILQVAWNHLLSTGLIFPATRFRPSTNPYMQRFIMCRALLSRNEVIAYFKGEGGKVLGTELTGWGRTAGGHA</sequence>